<proteinExistence type="predicted"/>
<gene>
    <name evidence="3" type="ORF">CCAM_LOCUS11535</name>
</gene>
<dbReference type="Pfam" id="PF04195">
    <property type="entry name" value="Transposase_28"/>
    <property type="match status" value="1"/>
</dbReference>
<evidence type="ECO:0000256" key="1">
    <source>
        <dbReference type="SAM" id="MobiDB-lite"/>
    </source>
</evidence>
<dbReference type="InterPro" id="IPR007321">
    <property type="entry name" value="Transposase_28"/>
</dbReference>
<feature type="compositionally biased region" description="Pro residues" evidence="1">
    <location>
        <begin position="288"/>
        <end position="308"/>
    </location>
</feature>
<name>A0A484L003_9ASTE</name>
<accession>A0A484L003</accession>
<organism evidence="3 4">
    <name type="scientific">Cuscuta campestris</name>
    <dbReference type="NCBI Taxonomy" id="132261"/>
    <lineage>
        <taxon>Eukaryota</taxon>
        <taxon>Viridiplantae</taxon>
        <taxon>Streptophyta</taxon>
        <taxon>Embryophyta</taxon>
        <taxon>Tracheophyta</taxon>
        <taxon>Spermatophyta</taxon>
        <taxon>Magnoliopsida</taxon>
        <taxon>eudicotyledons</taxon>
        <taxon>Gunneridae</taxon>
        <taxon>Pentapetalae</taxon>
        <taxon>asterids</taxon>
        <taxon>lamiids</taxon>
        <taxon>Solanales</taxon>
        <taxon>Convolvulaceae</taxon>
        <taxon>Cuscuteae</taxon>
        <taxon>Cuscuta</taxon>
        <taxon>Cuscuta subgen. Grammica</taxon>
        <taxon>Cuscuta sect. Cleistogrammica</taxon>
    </lineage>
</organism>
<dbReference type="Proteomes" id="UP000595140">
    <property type="component" value="Unassembled WGS sequence"/>
</dbReference>
<reference evidence="3 4" key="1">
    <citation type="submission" date="2018-04" db="EMBL/GenBank/DDBJ databases">
        <authorList>
            <person name="Vogel A."/>
        </authorList>
    </citation>
    <scope>NUCLEOTIDE SEQUENCE [LARGE SCALE GENOMIC DNA]</scope>
</reference>
<evidence type="ECO:0000313" key="4">
    <source>
        <dbReference type="Proteomes" id="UP000595140"/>
    </source>
</evidence>
<keyword evidence="4" id="KW-1185">Reference proteome</keyword>
<sequence>MIISDSDSASPMSNSRQADHSASAQDQGQSSSPQPSSAAAPSQKLCRLRKQFPSSTPALKGTRVELEENIMALCHCQVTDKGFTDATDMVGPSIEVQRPTMTQTTLDAPPGFSTVHLASLKKGLRFPLHSLLIEFLNEVDLLPCQLVPNSHRYIAGYLIKCKEAGVEPTLDHFLFTFKLAKGHGDWASYASLSQHRLQMCPMDCKVVTSFVTKSLLFEERKRFFCLTGFWARSTSNLWQMIRGSTPGMSPGLQANNTLKIEGHLPTVPSIWAAGPCLPSPSAPASRDPGPPPLSPPPAPLWVDPPPSG</sequence>
<dbReference type="OrthoDB" id="1752359at2759"/>
<feature type="region of interest" description="Disordered" evidence="1">
    <location>
        <begin position="1"/>
        <end position="44"/>
    </location>
</feature>
<evidence type="ECO:0000259" key="2">
    <source>
        <dbReference type="Pfam" id="PF04195"/>
    </source>
</evidence>
<feature type="domain" description="Transposase (putative) gypsy type" evidence="2">
    <location>
        <begin position="116"/>
        <end position="179"/>
    </location>
</feature>
<dbReference type="EMBL" id="OOIL02000835">
    <property type="protein sequence ID" value="VFQ69759.1"/>
    <property type="molecule type" value="Genomic_DNA"/>
</dbReference>
<evidence type="ECO:0000313" key="3">
    <source>
        <dbReference type="EMBL" id="VFQ69759.1"/>
    </source>
</evidence>
<feature type="compositionally biased region" description="Low complexity" evidence="1">
    <location>
        <begin position="1"/>
        <end position="43"/>
    </location>
</feature>
<feature type="region of interest" description="Disordered" evidence="1">
    <location>
        <begin position="278"/>
        <end position="308"/>
    </location>
</feature>
<dbReference type="AlphaFoldDB" id="A0A484L003"/>
<protein>
    <recommendedName>
        <fullName evidence="2">Transposase (putative) gypsy type domain-containing protein</fullName>
    </recommendedName>
</protein>